<gene>
    <name evidence="1" type="ordered locus">MSWAN_0846</name>
</gene>
<dbReference type="HOGENOM" id="CLU_1615329_0_0_2"/>
<dbReference type="Proteomes" id="UP000009231">
    <property type="component" value="Chromosome"/>
</dbReference>
<dbReference type="GeneID" id="10668348"/>
<protein>
    <submittedName>
        <fullName evidence="1">Uncharacterized protein</fullName>
    </submittedName>
</protein>
<proteinExistence type="predicted"/>
<sequence length="164" mass="19251">MAEKTGKKIPLKLSLDENAVKQAKEQIPNISRVIDGTLNMMLETQDTDEFKIKMQIRDEEEQIIRSENRINVLHGQLNMVTDFRNSNEKEVVWSLAWKSYRSQQNIPDELLKDALTTFNMSKEDFMALIKEVCFCHTAKQITGFDAQNWTFVHEQEQFERFVGY</sequence>
<dbReference type="RefSeq" id="WP_013825375.1">
    <property type="nucleotide sequence ID" value="NC_015574.1"/>
</dbReference>
<evidence type="ECO:0000313" key="2">
    <source>
        <dbReference type="Proteomes" id="UP000009231"/>
    </source>
</evidence>
<dbReference type="AlphaFoldDB" id="F6D1S0"/>
<dbReference type="KEGG" id="mew:MSWAN_0846"/>
<accession>F6D1S0</accession>
<reference evidence="1 2" key="1">
    <citation type="journal article" date="2014" name="Int. J. Syst. Evol. Microbiol.">
        <title>Methanobacterium paludis sp. nov. and a novel strain of Methanobacterium lacus isolated from northern peatlands.</title>
        <authorList>
            <person name="Cadillo-Quiroz H."/>
            <person name="Brauer S.L."/>
            <person name="Goodson N."/>
            <person name="Yavitt J.B."/>
            <person name="Zinder S.H."/>
        </authorList>
    </citation>
    <scope>NUCLEOTIDE SEQUENCE [LARGE SCALE GENOMIC DNA]</scope>
    <source>
        <strain evidence="2">DSM 25820 / JCM 18151 / SWAN1</strain>
    </source>
</reference>
<keyword evidence="2" id="KW-1185">Reference proteome</keyword>
<organism evidence="1 2">
    <name type="scientific">Methanobacterium paludis (strain DSM 25820 / JCM 18151 / SWAN1)</name>
    <dbReference type="NCBI Taxonomy" id="868131"/>
    <lineage>
        <taxon>Archaea</taxon>
        <taxon>Methanobacteriati</taxon>
        <taxon>Methanobacteriota</taxon>
        <taxon>Methanomada group</taxon>
        <taxon>Methanobacteria</taxon>
        <taxon>Methanobacteriales</taxon>
        <taxon>Methanobacteriaceae</taxon>
        <taxon>Methanobacterium</taxon>
    </lineage>
</organism>
<dbReference type="EMBL" id="CP002772">
    <property type="protein sequence ID" value="AEG17873.1"/>
    <property type="molecule type" value="Genomic_DNA"/>
</dbReference>
<evidence type="ECO:0000313" key="1">
    <source>
        <dbReference type="EMBL" id="AEG17873.1"/>
    </source>
</evidence>
<name>F6D1S0_METPW</name>